<reference evidence="3" key="3">
    <citation type="submission" date="2025-09" db="UniProtKB">
        <authorList>
            <consortium name="Ensembl"/>
        </authorList>
    </citation>
    <scope>IDENTIFICATION</scope>
</reference>
<dbReference type="InterPro" id="IPR036549">
    <property type="entry name" value="CX6/COA6-like_sf"/>
</dbReference>
<dbReference type="Ensembl" id="ENSGAGT00000013544.1">
    <property type="protein sequence ID" value="ENSGAGP00000011829.1"/>
    <property type="gene ID" value="ENSGAGG00000009115.1"/>
</dbReference>
<name>A0A452HAQ5_9SAUR</name>
<sequence length="100" mass="10785">MADTIQAKLDNYKTAPFDSRFPNQNQTRNCWQNYLGEMGCYSSRAFSSLSWGVQPSYPLDGGAGPVGVGKVLPSHPILGEIPWAPPLLGHPLTNSPALKG</sequence>
<dbReference type="Gene3D" id="1.10.10.140">
    <property type="entry name" value="Cytochrome c oxidase, subunit VIb"/>
    <property type="match status" value="1"/>
</dbReference>
<dbReference type="PANTHER" id="PTHR11387">
    <property type="entry name" value="CYTOCHROME C OXIDASE SUBUNIT 6B"/>
    <property type="match status" value="1"/>
</dbReference>
<dbReference type="GO" id="GO:0045277">
    <property type="term" value="C:respiratory chain complex IV"/>
    <property type="evidence" value="ECO:0007669"/>
    <property type="project" value="InterPro"/>
</dbReference>
<organism evidence="3 4">
    <name type="scientific">Gopherus agassizii</name>
    <name type="common">Agassiz's desert tortoise</name>
    <dbReference type="NCBI Taxonomy" id="38772"/>
    <lineage>
        <taxon>Eukaryota</taxon>
        <taxon>Metazoa</taxon>
        <taxon>Chordata</taxon>
        <taxon>Craniata</taxon>
        <taxon>Vertebrata</taxon>
        <taxon>Euteleostomi</taxon>
        <taxon>Archelosauria</taxon>
        <taxon>Testudinata</taxon>
        <taxon>Testudines</taxon>
        <taxon>Cryptodira</taxon>
        <taxon>Durocryptodira</taxon>
        <taxon>Testudinoidea</taxon>
        <taxon>Testudinidae</taxon>
        <taxon>Gopherus</taxon>
    </lineage>
</organism>
<comment type="subcellular location">
    <subcellularLocation>
        <location evidence="1">Mitochondrion</location>
    </subcellularLocation>
</comment>
<dbReference type="InterPro" id="IPR003213">
    <property type="entry name" value="Cyt_c_oxidase_su6B"/>
</dbReference>
<evidence type="ECO:0000256" key="1">
    <source>
        <dbReference type="ARBA" id="ARBA00004173"/>
    </source>
</evidence>
<dbReference type="GO" id="GO:0005739">
    <property type="term" value="C:mitochondrion"/>
    <property type="evidence" value="ECO:0007669"/>
    <property type="project" value="UniProtKB-SubCell"/>
</dbReference>
<evidence type="ECO:0000256" key="2">
    <source>
        <dbReference type="ARBA" id="ARBA00023128"/>
    </source>
</evidence>
<dbReference type="STRING" id="38772.ENSGAGP00000011829"/>
<keyword evidence="2" id="KW-0496">Mitochondrion</keyword>
<evidence type="ECO:0000313" key="3">
    <source>
        <dbReference type="Ensembl" id="ENSGAGP00000011829.1"/>
    </source>
</evidence>
<reference evidence="4" key="1">
    <citation type="journal article" date="2017" name="PLoS ONE">
        <title>The Agassiz's desert tortoise genome provides a resource for the conservation of a threatened species.</title>
        <authorList>
            <person name="Tollis M."/>
            <person name="DeNardo D.F."/>
            <person name="Cornelius J.A."/>
            <person name="Dolby G.A."/>
            <person name="Edwards T."/>
            <person name="Henen B.T."/>
            <person name="Karl A.E."/>
            <person name="Murphy R.W."/>
            <person name="Kusumi K."/>
        </authorList>
    </citation>
    <scope>NUCLEOTIDE SEQUENCE [LARGE SCALE GENOMIC DNA]</scope>
</reference>
<evidence type="ECO:0000313" key="4">
    <source>
        <dbReference type="Proteomes" id="UP000291020"/>
    </source>
</evidence>
<keyword evidence="4" id="KW-1185">Reference proteome</keyword>
<protein>
    <recommendedName>
        <fullName evidence="5">Cytochrome c oxidase subunit 6B1</fullName>
    </recommendedName>
</protein>
<evidence type="ECO:0008006" key="5">
    <source>
        <dbReference type="Google" id="ProtNLM"/>
    </source>
</evidence>
<reference evidence="3" key="2">
    <citation type="submission" date="2025-08" db="UniProtKB">
        <authorList>
            <consortium name="Ensembl"/>
        </authorList>
    </citation>
    <scope>IDENTIFICATION</scope>
</reference>
<dbReference type="AlphaFoldDB" id="A0A452HAQ5"/>
<dbReference type="Proteomes" id="UP000291020">
    <property type="component" value="Unassembled WGS sequence"/>
</dbReference>
<accession>A0A452HAQ5</accession>
<dbReference type="SUPFAM" id="SSF47694">
    <property type="entry name" value="Cytochrome c oxidase subunit h"/>
    <property type="match status" value="1"/>
</dbReference>
<proteinExistence type="predicted"/>